<evidence type="ECO:0000313" key="2">
    <source>
        <dbReference type="Proteomes" id="UP000050265"/>
    </source>
</evidence>
<organism evidence="1 2">
    <name type="scientific">Pseudomonas amygdali pv. lachrymans</name>
    <name type="common">Pseudomonas syringae pv. lachrymans</name>
    <dbReference type="NCBI Taxonomy" id="53707"/>
    <lineage>
        <taxon>Bacteria</taxon>
        <taxon>Pseudomonadati</taxon>
        <taxon>Pseudomonadota</taxon>
        <taxon>Gammaproteobacteria</taxon>
        <taxon>Pseudomonadales</taxon>
        <taxon>Pseudomonadaceae</taxon>
        <taxon>Pseudomonas</taxon>
        <taxon>Pseudomonas amygdali</taxon>
    </lineage>
</organism>
<dbReference type="EMBL" id="LJQP01000255">
    <property type="protein sequence ID" value="KPX67614.1"/>
    <property type="molecule type" value="Genomic_DNA"/>
</dbReference>
<protein>
    <submittedName>
        <fullName evidence="1">Uncharacterized protein</fullName>
    </submittedName>
</protein>
<dbReference type="PATRIC" id="fig|53707.9.peg.6778"/>
<comment type="caution">
    <text evidence="1">The sequence shown here is derived from an EMBL/GenBank/DDBJ whole genome shotgun (WGS) entry which is preliminary data.</text>
</comment>
<reference evidence="1 2" key="1">
    <citation type="submission" date="2015-09" db="EMBL/GenBank/DDBJ databases">
        <title>Genome announcement of multiple Pseudomonas syringae strains.</title>
        <authorList>
            <person name="Thakur S."/>
            <person name="Wang P.W."/>
            <person name="Gong Y."/>
            <person name="Weir B.S."/>
            <person name="Guttman D.S."/>
        </authorList>
    </citation>
    <scope>NUCLEOTIDE SEQUENCE [LARGE SCALE GENOMIC DNA]</scope>
    <source>
        <strain evidence="1 2">ICMP3507</strain>
    </source>
</reference>
<dbReference type="Proteomes" id="UP000050265">
    <property type="component" value="Unassembled WGS sequence"/>
</dbReference>
<proteinExistence type="predicted"/>
<sequence length="103" mass="10866">MQQIVTLFTAQRISSRAADQGVIASSAVYCVVPATCVDQVIGSVPCQILVRVIAQQGLDLDCVLPPNVAIGKLDAINLITGSGIAHEVIHDPQRIGRAIDPNH</sequence>
<evidence type="ECO:0000313" key="1">
    <source>
        <dbReference type="EMBL" id="KPX67614.1"/>
    </source>
</evidence>
<dbReference type="AlphaFoldDB" id="A0A0P9T1W1"/>
<gene>
    <name evidence="1" type="ORF">ALO35_200091</name>
</gene>
<accession>A0A0P9T1W1</accession>
<name>A0A0P9T1W1_PSEAV</name>